<gene>
    <name evidence="1" type="ORF">LCGC14_1238310</name>
</gene>
<dbReference type="EMBL" id="LAZR01006668">
    <property type="protein sequence ID" value="KKM90468.1"/>
    <property type="molecule type" value="Genomic_DNA"/>
</dbReference>
<dbReference type="Gene3D" id="3.40.50.450">
    <property type="match status" value="1"/>
</dbReference>
<accession>A0A0F9LAN1</accession>
<proteinExistence type="predicted"/>
<dbReference type="AlphaFoldDB" id="A0A0F9LAN1"/>
<comment type="caution">
    <text evidence="1">The sequence shown here is derived from an EMBL/GenBank/DDBJ whole genome shotgun (WGS) entry which is preliminary data.</text>
</comment>
<evidence type="ECO:0000313" key="1">
    <source>
        <dbReference type="EMBL" id="KKM90468.1"/>
    </source>
</evidence>
<evidence type="ECO:0008006" key="2">
    <source>
        <dbReference type="Google" id="ProtNLM"/>
    </source>
</evidence>
<organism evidence="1">
    <name type="scientific">marine sediment metagenome</name>
    <dbReference type="NCBI Taxonomy" id="412755"/>
    <lineage>
        <taxon>unclassified sequences</taxon>
        <taxon>metagenomes</taxon>
        <taxon>ecological metagenomes</taxon>
    </lineage>
</organism>
<protein>
    <recommendedName>
        <fullName evidence="2">Nucleoside 2-deoxyribosyltransferase</fullName>
    </recommendedName>
</protein>
<sequence length="180" mass="20510">MKIYVASSWRNKYQPGVVSFLRNLEHKVYDFRYPKIGNNGFHWSEIYSNWTEWTTKQYIEGLKNPLAEEGFKLDIDNLNSCDACVLVLPCGRSSHLELGYAIGQDKRTVIYAPETHTTPELMYKMTSIVDTLPGIQYSLFDGHSMGRFLSCGACGDVVGCSYWKSSSGNQFDSRKYETPT</sequence>
<name>A0A0F9LAN1_9ZZZZ</name>
<dbReference type="SUPFAM" id="SSF52309">
    <property type="entry name" value="N-(deoxy)ribosyltransferase-like"/>
    <property type="match status" value="1"/>
</dbReference>
<reference evidence="1" key="1">
    <citation type="journal article" date="2015" name="Nature">
        <title>Complex archaea that bridge the gap between prokaryotes and eukaryotes.</title>
        <authorList>
            <person name="Spang A."/>
            <person name="Saw J.H."/>
            <person name="Jorgensen S.L."/>
            <person name="Zaremba-Niedzwiedzka K."/>
            <person name="Martijn J."/>
            <person name="Lind A.E."/>
            <person name="van Eijk R."/>
            <person name="Schleper C."/>
            <person name="Guy L."/>
            <person name="Ettema T.J."/>
        </authorList>
    </citation>
    <scope>NUCLEOTIDE SEQUENCE</scope>
</reference>